<dbReference type="EMBL" id="OZ035833">
    <property type="protein sequence ID" value="CAL1573075.1"/>
    <property type="molecule type" value="Genomic_DNA"/>
</dbReference>
<name>A0AAV2JBC4_KNICA</name>
<sequence length="115" mass="11981">MVGLPDALPAALGPGGSDRGESACARCLDGPSRRWGGPCGEASVSCCTYPCRRPPHRPPPLGLSSCLNLVLWPSTCCVTAGLCPGPDWPRGPEETPTSRPSRVCVDCLPLHCKKG</sequence>
<reference evidence="2 3" key="1">
    <citation type="submission" date="2024-04" db="EMBL/GenBank/DDBJ databases">
        <authorList>
            <person name="Waldvogel A.-M."/>
            <person name="Schoenle A."/>
        </authorList>
    </citation>
    <scope>NUCLEOTIDE SEQUENCE [LARGE SCALE GENOMIC DNA]</scope>
</reference>
<evidence type="ECO:0000313" key="3">
    <source>
        <dbReference type="Proteomes" id="UP001497482"/>
    </source>
</evidence>
<accession>A0AAV2JBC4</accession>
<keyword evidence="3" id="KW-1185">Reference proteome</keyword>
<dbReference type="Proteomes" id="UP001497482">
    <property type="component" value="Chromosome 11"/>
</dbReference>
<organism evidence="2 3">
    <name type="scientific">Knipowitschia caucasica</name>
    <name type="common">Caucasian dwarf goby</name>
    <name type="synonym">Pomatoschistus caucasicus</name>
    <dbReference type="NCBI Taxonomy" id="637954"/>
    <lineage>
        <taxon>Eukaryota</taxon>
        <taxon>Metazoa</taxon>
        <taxon>Chordata</taxon>
        <taxon>Craniata</taxon>
        <taxon>Vertebrata</taxon>
        <taxon>Euteleostomi</taxon>
        <taxon>Actinopterygii</taxon>
        <taxon>Neopterygii</taxon>
        <taxon>Teleostei</taxon>
        <taxon>Neoteleostei</taxon>
        <taxon>Acanthomorphata</taxon>
        <taxon>Gobiaria</taxon>
        <taxon>Gobiiformes</taxon>
        <taxon>Gobioidei</taxon>
        <taxon>Gobiidae</taxon>
        <taxon>Gobiinae</taxon>
        <taxon>Knipowitschia</taxon>
    </lineage>
</organism>
<dbReference type="AlphaFoldDB" id="A0AAV2JBC4"/>
<feature type="region of interest" description="Disordered" evidence="1">
    <location>
        <begin position="1"/>
        <end position="22"/>
    </location>
</feature>
<protein>
    <submittedName>
        <fullName evidence="2">Uncharacterized protein</fullName>
    </submittedName>
</protein>
<proteinExistence type="predicted"/>
<gene>
    <name evidence="2" type="ORF">KC01_LOCUS5037</name>
</gene>
<evidence type="ECO:0000313" key="2">
    <source>
        <dbReference type="EMBL" id="CAL1573075.1"/>
    </source>
</evidence>
<evidence type="ECO:0000256" key="1">
    <source>
        <dbReference type="SAM" id="MobiDB-lite"/>
    </source>
</evidence>